<evidence type="ECO:0000313" key="1">
    <source>
        <dbReference type="EMBL" id="KUL98064.1"/>
    </source>
</evidence>
<reference evidence="1 2" key="1">
    <citation type="submission" date="2015-10" db="EMBL/GenBank/DDBJ databases">
        <authorList>
            <person name="Gilbert D.G."/>
        </authorList>
    </citation>
    <scope>NUCLEOTIDE SEQUENCE [LARGE SCALE GENOMIC DNA]</scope>
    <source>
        <strain evidence="1 2">ChDC F311</strain>
    </source>
</reference>
<dbReference type="Proteomes" id="UP000054800">
    <property type="component" value="Unassembled WGS sequence"/>
</dbReference>
<evidence type="ECO:0000313" key="2">
    <source>
        <dbReference type="Proteomes" id="UP000054800"/>
    </source>
</evidence>
<gene>
    <name evidence="1" type="ORF">RO03_00550</name>
</gene>
<dbReference type="AlphaFoldDB" id="A0A101K5T8"/>
<protein>
    <submittedName>
        <fullName evidence="1">Uncharacterized protein</fullName>
    </submittedName>
</protein>
<accession>A0A101K5T8</accession>
<dbReference type="RefSeq" id="WP_059222359.1">
    <property type="nucleotide sequence ID" value="NZ_LMVH01000001.1"/>
</dbReference>
<dbReference type="EMBL" id="LMVH01000001">
    <property type="protein sequence ID" value="KUL98064.1"/>
    <property type="molecule type" value="Genomic_DNA"/>
</dbReference>
<sequence>MKSKKEIHETSNLKRDLQFPFYTEKVEFEAGEYKMGDLVELTTAGKVKKLATAAEIYGVVTDDFTADSNNKKNTVYLTGSFNEKYVDFNGKDKAEVKRAARKLLIMIR</sequence>
<comment type="caution">
    <text evidence="1">The sequence shown here is derived from an EMBL/GenBank/DDBJ whole genome shotgun (WGS) entry which is preliminary data.</text>
</comment>
<proteinExistence type="predicted"/>
<organism evidence="1 2">
    <name type="scientific">Fusobacterium nucleatum subsp. nucleatum</name>
    <dbReference type="NCBI Taxonomy" id="76856"/>
    <lineage>
        <taxon>Bacteria</taxon>
        <taxon>Fusobacteriati</taxon>
        <taxon>Fusobacteriota</taxon>
        <taxon>Fusobacteriia</taxon>
        <taxon>Fusobacteriales</taxon>
        <taxon>Fusobacteriaceae</taxon>
        <taxon>Fusobacterium</taxon>
    </lineage>
</organism>
<dbReference type="OrthoDB" id="9882910at2"/>
<name>A0A101K5T8_FUSNC</name>